<dbReference type="GO" id="GO:0046872">
    <property type="term" value="F:metal ion binding"/>
    <property type="evidence" value="ECO:0007669"/>
    <property type="project" value="UniProtKB-KW"/>
</dbReference>
<evidence type="ECO:0000256" key="13">
    <source>
        <dbReference type="ARBA" id="ARBA00023204"/>
    </source>
</evidence>
<comment type="similarity">
    <text evidence="4">Belongs to the Nth/MutY family.</text>
</comment>
<dbReference type="PANTHER" id="PTHR42944">
    <property type="entry name" value="ADENINE DNA GLYCOSYLASE"/>
    <property type="match status" value="1"/>
</dbReference>
<comment type="function">
    <text evidence="3">Adenine glycosylase active on G-A mispairs. MutY also corrects error-prone DNA synthesis past GO lesions which are due to the oxidatively damaged form of guanine: 7,8-dihydro-8-oxoguanine (8-oxo-dGTP).</text>
</comment>
<dbReference type="PROSITE" id="PS00764">
    <property type="entry name" value="ENDONUCLEASE_III_1"/>
    <property type="match status" value="1"/>
</dbReference>
<dbReference type="PANTHER" id="PTHR42944:SF1">
    <property type="entry name" value="ADENINE DNA GLYCOSYLASE"/>
    <property type="match status" value="1"/>
</dbReference>
<dbReference type="GO" id="GO:0006284">
    <property type="term" value="P:base-excision repair"/>
    <property type="evidence" value="ECO:0007669"/>
    <property type="project" value="InterPro"/>
</dbReference>
<dbReference type="Pfam" id="PF00633">
    <property type="entry name" value="HHH"/>
    <property type="match status" value="1"/>
</dbReference>
<keyword evidence="7" id="KW-0004">4Fe-4S</keyword>
<comment type="caution">
    <text evidence="16">The sequence shown here is derived from an EMBL/GenBank/DDBJ whole genome shotgun (WGS) entry which is preliminary data.</text>
</comment>
<protein>
    <recommendedName>
        <fullName evidence="6">Adenine DNA glycosylase</fullName>
        <ecNumber evidence="5">3.2.2.31</ecNumber>
    </recommendedName>
</protein>
<proteinExistence type="inferred from homology"/>
<dbReference type="AlphaFoldDB" id="A0A845S7W4"/>
<evidence type="ECO:0000256" key="4">
    <source>
        <dbReference type="ARBA" id="ARBA00008343"/>
    </source>
</evidence>
<dbReference type="InterPro" id="IPR011257">
    <property type="entry name" value="DNA_glycosylase"/>
</dbReference>
<evidence type="ECO:0000256" key="8">
    <source>
        <dbReference type="ARBA" id="ARBA00022723"/>
    </source>
</evidence>
<evidence type="ECO:0000256" key="1">
    <source>
        <dbReference type="ARBA" id="ARBA00000843"/>
    </source>
</evidence>
<dbReference type="SUPFAM" id="SSF48150">
    <property type="entry name" value="DNA-glycosylase"/>
    <property type="match status" value="1"/>
</dbReference>
<evidence type="ECO:0000256" key="2">
    <source>
        <dbReference type="ARBA" id="ARBA00001966"/>
    </source>
</evidence>
<dbReference type="EC" id="3.2.2.31" evidence="5"/>
<keyword evidence="8" id="KW-0479">Metal-binding</keyword>
<dbReference type="GO" id="GO:0035485">
    <property type="term" value="F:adenine/guanine mispair binding"/>
    <property type="evidence" value="ECO:0007669"/>
    <property type="project" value="TreeGrafter"/>
</dbReference>
<comment type="cofactor">
    <cofactor evidence="2">
        <name>[4Fe-4S] cluster</name>
        <dbReference type="ChEBI" id="CHEBI:49883"/>
    </cofactor>
</comment>
<dbReference type="InterPro" id="IPR003265">
    <property type="entry name" value="HhH-GPD_domain"/>
</dbReference>
<keyword evidence="13" id="KW-0234">DNA repair</keyword>
<sequence>MKNVLSNKILAWYDNHQRDLPWRRYRGFKDRIYKVLVSEFMLQQTQVKTVIPFFNKFIKVFPNLKKLSKANLEKVYKLWQGLGYYSRAKNLLNTAKIVQSEYEGILPADYEILKSFPGIGEYTASAIMAIAFDEDFIGIDGNVERFVARLFGYKNNEKNFKKIIFLKLKEIKPKKNFSQFAQALMEIGALVCAPQNPRCNICPVQRNCISFKKKNFNYKIFNKKK</sequence>
<evidence type="ECO:0000256" key="11">
    <source>
        <dbReference type="ARBA" id="ARBA00023004"/>
    </source>
</evidence>
<organism evidence="16 17">
    <name type="scientific">Candidatus Fonsibacter lacus</name>
    <dbReference type="NCBI Taxonomy" id="2576439"/>
    <lineage>
        <taxon>Bacteria</taxon>
        <taxon>Pseudomonadati</taxon>
        <taxon>Pseudomonadota</taxon>
        <taxon>Alphaproteobacteria</taxon>
        <taxon>Candidatus Pelagibacterales</taxon>
        <taxon>Candidatus Pelagibacterales incertae sedis</taxon>
        <taxon>Candidatus Fonsibacter</taxon>
    </lineage>
</organism>
<evidence type="ECO:0000256" key="3">
    <source>
        <dbReference type="ARBA" id="ARBA00002933"/>
    </source>
</evidence>
<evidence type="ECO:0000313" key="17">
    <source>
        <dbReference type="Proteomes" id="UP000572953"/>
    </source>
</evidence>
<dbReference type="SMART" id="SM00478">
    <property type="entry name" value="ENDO3c"/>
    <property type="match status" value="1"/>
</dbReference>
<dbReference type="EMBL" id="RGGN01000092">
    <property type="protein sequence ID" value="NCU63019.1"/>
    <property type="molecule type" value="Genomic_DNA"/>
</dbReference>
<dbReference type="GO" id="GO:0006298">
    <property type="term" value="P:mismatch repair"/>
    <property type="evidence" value="ECO:0007669"/>
    <property type="project" value="TreeGrafter"/>
</dbReference>
<dbReference type="GO" id="GO:0051539">
    <property type="term" value="F:4 iron, 4 sulfur cluster binding"/>
    <property type="evidence" value="ECO:0007669"/>
    <property type="project" value="UniProtKB-KW"/>
</dbReference>
<dbReference type="InterPro" id="IPR000445">
    <property type="entry name" value="HhH_motif"/>
</dbReference>
<keyword evidence="9" id="KW-0227">DNA damage</keyword>
<dbReference type="Proteomes" id="UP000572953">
    <property type="component" value="Unassembled WGS sequence"/>
</dbReference>
<reference evidence="16 17" key="1">
    <citation type="submission" date="2018-10" db="EMBL/GenBank/DDBJ databases">
        <title>Iterative Subtractive Binning of Freshwater Chronoseries Metagenomes Recovers Nearly Complete Genomes from over Four Hundred Novel Species.</title>
        <authorList>
            <person name="Rodriguez-R L.M."/>
            <person name="Tsementzi D."/>
            <person name="Luo C."/>
            <person name="Konstantinidis K.T."/>
        </authorList>
    </citation>
    <scope>NUCLEOTIDE SEQUENCE [LARGE SCALE GENOMIC DNA]</scope>
    <source>
        <strain evidence="16">WB7_2B_003</strain>
    </source>
</reference>
<dbReference type="InterPro" id="IPR044298">
    <property type="entry name" value="MIG/MutY"/>
</dbReference>
<evidence type="ECO:0000256" key="6">
    <source>
        <dbReference type="ARBA" id="ARBA00022023"/>
    </source>
</evidence>
<evidence type="ECO:0000259" key="15">
    <source>
        <dbReference type="SMART" id="SM00478"/>
    </source>
</evidence>
<evidence type="ECO:0000256" key="14">
    <source>
        <dbReference type="ARBA" id="ARBA00023295"/>
    </source>
</evidence>
<evidence type="ECO:0000256" key="5">
    <source>
        <dbReference type="ARBA" id="ARBA00012045"/>
    </source>
</evidence>
<evidence type="ECO:0000256" key="9">
    <source>
        <dbReference type="ARBA" id="ARBA00022763"/>
    </source>
</evidence>
<feature type="domain" description="HhH-GPD" evidence="15">
    <location>
        <begin position="41"/>
        <end position="190"/>
    </location>
</feature>
<feature type="non-terminal residue" evidence="16">
    <location>
        <position position="225"/>
    </location>
</feature>
<dbReference type="InterPro" id="IPR004035">
    <property type="entry name" value="Endouclease-III_FeS-bd_BS"/>
</dbReference>
<dbReference type="GO" id="GO:0000701">
    <property type="term" value="F:purine-specific mismatch base pair DNA N-glycosylase activity"/>
    <property type="evidence" value="ECO:0007669"/>
    <property type="project" value="UniProtKB-EC"/>
</dbReference>
<dbReference type="GO" id="GO:0032357">
    <property type="term" value="F:oxidized purine DNA binding"/>
    <property type="evidence" value="ECO:0007669"/>
    <property type="project" value="TreeGrafter"/>
</dbReference>
<gene>
    <name evidence="16" type="ORF">EBV78_02880</name>
</gene>
<dbReference type="InterPro" id="IPR023170">
    <property type="entry name" value="HhH_base_excis_C"/>
</dbReference>
<keyword evidence="11" id="KW-0408">Iron</keyword>
<comment type="catalytic activity">
    <reaction evidence="1">
        <text>Hydrolyzes free adenine bases from 7,8-dihydro-8-oxoguanine:adenine mismatched double-stranded DNA, leaving an apurinic site.</text>
        <dbReference type="EC" id="3.2.2.31"/>
    </reaction>
</comment>
<keyword evidence="12" id="KW-0411">Iron-sulfur</keyword>
<evidence type="ECO:0000256" key="12">
    <source>
        <dbReference type="ARBA" id="ARBA00023014"/>
    </source>
</evidence>
<dbReference type="Pfam" id="PF00730">
    <property type="entry name" value="HhH-GPD"/>
    <property type="match status" value="1"/>
</dbReference>
<dbReference type="FunFam" id="1.10.340.30:FF:000002">
    <property type="entry name" value="Adenine DNA glycosylase"/>
    <property type="match status" value="1"/>
</dbReference>
<evidence type="ECO:0000256" key="10">
    <source>
        <dbReference type="ARBA" id="ARBA00022801"/>
    </source>
</evidence>
<name>A0A845S7W4_9PROT</name>
<dbReference type="PIRSF" id="PIRSF001435">
    <property type="entry name" value="Nth"/>
    <property type="match status" value="1"/>
</dbReference>
<dbReference type="Gene3D" id="1.10.1670.10">
    <property type="entry name" value="Helix-hairpin-Helix base-excision DNA repair enzymes (C-terminal)"/>
    <property type="match status" value="1"/>
</dbReference>
<keyword evidence="10" id="KW-0378">Hydrolase</keyword>
<keyword evidence="14" id="KW-0326">Glycosidase</keyword>
<dbReference type="GO" id="GO:0034039">
    <property type="term" value="F:8-oxo-7,8-dihydroguanine DNA N-glycosylase activity"/>
    <property type="evidence" value="ECO:0007669"/>
    <property type="project" value="TreeGrafter"/>
</dbReference>
<dbReference type="Gene3D" id="1.10.340.30">
    <property type="entry name" value="Hypothetical protein, domain 2"/>
    <property type="match status" value="1"/>
</dbReference>
<accession>A0A845S7W4</accession>
<evidence type="ECO:0000256" key="7">
    <source>
        <dbReference type="ARBA" id="ARBA00022485"/>
    </source>
</evidence>
<dbReference type="CDD" id="cd00056">
    <property type="entry name" value="ENDO3c"/>
    <property type="match status" value="1"/>
</dbReference>
<evidence type="ECO:0000313" key="16">
    <source>
        <dbReference type="EMBL" id="NCU63019.1"/>
    </source>
</evidence>